<name>A0A6J0VIN2_9SAUR</name>
<comment type="cofactor">
    <cofactor evidence="1 13 14">
        <name>heme</name>
        <dbReference type="ChEBI" id="CHEBI:30413"/>
    </cofactor>
</comment>
<evidence type="ECO:0000256" key="4">
    <source>
        <dbReference type="ARBA" id="ARBA00022516"/>
    </source>
</evidence>
<comment type="similarity">
    <text evidence="3 13">Belongs to the cytochrome P450 family.</text>
</comment>
<dbReference type="KEGG" id="pvt:110091568"/>
<organism evidence="17 18">
    <name type="scientific">Pogona vitticeps</name>
    <name type="common">central bearded dragon</name>
    <dbReference type="NCBI Taxonomy" id="103695"/>
    <lineage>
        <taxon>Eukaryota</taxon>
        <taxon>Metazoa</taxon>
        <taxon>Chordata</taxon>
        <taxon>Craniata</taxon>
        <taxon>Vertebrata</taxon>
        <taxon>Euteleostomi</taxon>
        <taxon>Lepidosauria</taxon>
        <taxon>Squamata</taxon>
        <taxon>Bifurcata</taxon>
        <taxon>Unidentata</taxon>
        <taxon>Episquamata</taxon>
        <taxon>Toxicofera</taxon>
        <taxon>Iguania</taxon>
        <taxon>Acrodonta</taxon>
        <taxon>Agamidae</taxon>
        <taxon>Amphibolurinae</taxon>
        <taxon>Pogona</taxon>
    </lineage>
</organism>
<evidence type="ECO:0000256" key="11">
    <source>
        <dbReference type="ARBA" id="ARBA00023098"/>
    </source>
</evidence>
<reference evidence="18" key="1">
    <citation type="submission" date="2025-08" db="UniProtKB">
        <authorList>
            <consortium name="RefSeq"/>
        </authorList>
    </citation>
    <scope>IDENTIFICATION</scope>
</reference>
<keyword evidence="4" id="KW-0444">Lipid biosynthesis</keyword>
<dbReference type="InterPro" id="IPR036396">
    <property type="entry name" value="Cyt_P450_sf"/>
</dbReference>
<dbReference type="InterPro" id="IPR001128">
    <property type="entry name" value="Cyt_P450"/>
</dbReference>
<sequence length="510" mass="59500">MSFWEILLWTSLASLLTTLLGGLYAMGTFRVRKTREPPLDKGFIPWLGYAINFKKDPVQFLQRMRKKHGDVFTVLVGGNYLHFVMDPHTYRHIVKEPKNKLDFYMFASVIVFNAFGFHSSECHHKIVQTFSNKYLSGQNLSTLNQVMMANLQKVLFHRQEQKRSWQQDGVLHFSYRNMFQAAYLTLFGTEPEGGVEKKDAVKENELTHYGEMFEAFQRFDRFFPQMAFSLLDPLGKRETQRLKNIFWDILSLEKVYQKDNISSWVLEQDKRMAEVGMTEKVRTRFLFLLLWASQANTGPATFWILVHLLKHPEAMEAVREEVDEALREAGQEVKPGCPIGNVTLSALKTPFLESAIEETLRLKTSPFLFRSVMQDTDIKTSDGREYTLRKGDHLLLFPFLALHMDPEIYPDPHVFQYDRFISPNGTKKEFYKDGIKLKHSTMPFGAGPSMCPGRFFAMSEMKIFVILMLTYFDMELVKKEEEIPAIDARRYGFGTAHPSHDIQFRYRLRF</sequence>
<dbReference type="InterPro" id="IPR024204">
    <property type="entry name" value="Cyt_P450_CYP7A1-type"/>
</dbReference>
<evidence type="ECO:0000256" key="10">
    <source>
        <dbReference type="ARBA" id="ARBA00023004"/>
    </source>
</evidence>
<evidence type="ECO:0000256" key="16">
    <source>
        <dbReference type="SAM" id="Phobius"/>
    </source>
</evidence>
<dbReference type="PRINTS" id="PR00465">
    <property type="entry name" value="EP450IV"/>
</dbReference>
<dbReference type="PANTHER" id="PTHR24306">
    <property type="match status" value="1"/>
</dbReference>
<keyword evidence="12 13" id="KW-0472">Membrane</keyword>
<gene>
    <name evidence="18" type="primary">LOC110091568</name>
</gene>
<dbReference type="GeneID" id="110091568"/>
<protein>
    <submittedName>
        <fullName evidence="18">7-alpha-hydroxycholest-4-en-3-one 12-alpha-hydroxylase-like</fullName>
    </submittedName>
</protein>
<dbReference type="GO" id="GO:0005506">
    <property type="term" value="F:iron ion binding"/>
    <property type="evidence" value="ECO:0007669"/>
    <property type="project" value="InterPro"/>
</dbReference>
<dbReference type="GO" id="GO:0006629">
    <property type="term" value="P:lipid metabolic process"/>
    <property type="evidence" value="ECO:0007669"/>
    <property type="project" value="UniProtKB-KW"/>
</dbReference>
<dbReference type="PIRSF" id="PIRSF000047">
    <property type="entry name" value="Cytochrome_CYPVIIA1"/>
    <property type="match status" value="1"/>
</dbReference>
<evidence type="ECO:0000256" key="9">
    <source>
        <dbReference type="ARBA" id="ARBA00022989"/>
    </source>
</evidence>
<dbReference type="PANTHER" id="PTHR24306:SF0">
    <property type="entry name" value="7-ALPHA-HYDROXYCHOLEST-4-EN-3-ONE 12-ALPHA-HYDROXYLASE"/>
    <property type="match status" value="1"/>
</dbReference>
<evidence type="ECO:0000256" key="14">
    <source>
        <dbReference type="PIRSR" id="PIRSR000047-1"/>
    </source>
</evidence>
<keyword evidence="10 13" id="KW-0408">Iron</keyword>
<dbReference type="OrthoDB" id="6692864at2759"/>
<dbReference type="RefSeq" id="XP_020671400.2">
    <property type="nucleotide sequence ID" value="XM_020815741.2"/>
</dbReference>
<evidence type="ECO:0000256" key="7">
    <source>
        <dbReference type="ARBA" id="ARBA00022723"/>
    </source>
</evidence>
<dbReference type="Proteomes" id="UP001652642">
    <property type="component" value="Chromosome 6"/>
</dbReference>
<evidence type="ECO:0000313" key="18">
    <source>
        <dbReference type="RefSeq" id="XP_020671400.2"/>
    </source>
</evidence>
<feature type="binding site" description="axial binding residue" evidence="14">
    <location>
        <position position="451"/>
    </location>
    <ligand>
        <name>heme</name>
        <dbReference type="ChEBI" id="CHEBI:30413"/>
    </ligand>
    <ligandPart>
        <name>Fe</name>
        <dbReference type="ChEBI" id="CHEBI:18248"/>
    </ligandPart>
</feature>
<dbReference type="GO" id="GO:0020037">
    <property type="term" value="F:heme binding"/>
    <property type="evidence" value="ECO:0007669"/>
    <property type="project" value="InterPro"/>
</dbReference>
<evidence type="ECO:0000313" key="17">
    <source>
        <dbReference type="Proteomes" id="UP001652642"/>
    </source>
</evidence>
<comment type="subcellular location">
    <subcellularLocation>
        <location evidence="2">Endoplasmic reticulum membrane</location>
        <topology evidence="2">Single-pass membrane protein</topology>
    </subcellularLocation>
</comment>
<accession>A0A6J0VIN2</accession>
<evidence type="ECO:0000256" key="12">
    <source>
        <dbReference type="ARBA" id="ARBA00023136"/>
    </source>
</evidence>
<feature type="binding site" evidence="15">
    <location>
        <position position="296"/>
    </location>
    <ligand>
        <name>substrate</name>
    </ligand>
</feature>
<dbReference type="InterPro" id="IPR002403">
    <property type="entry name" value="Cyt_P450_E_grp-IV"/>
</dbReference>
<keyword evidence="8 13" id="KW-0256">Endoplasmic reticulum</keyword>
<evidence type="ECO:0000256" key="1">
    <source>
        <dbReference type="ARBA" id="ARBA00001971"/>
    </source>
</evidence>
<keyword evidence="6 16" id="KW-0812">Transmembrane</keyword>
<dbReference type="AlphaFoldDB" id="A0A6J0VIN2"/>
<evidence type="ECO:0000256" key="8">
    <source>
        <dbReference type="ARBA" id="ARBA00022824"/>
    </source>
</evidence>
<evidence type="ECO:0000256" key="13">
    <source>
        <dbReference type="PIRNR" id="PIRNR000047"/>
    </source>
</evidence>
<dbReference type="GO" id="GO:0005789">
    <property type="term" value="C:endoplasmic reticulum membrane"/>
    <property type="evidence" value="ECO:0007669"/>
    <property type="project" value="UniProtKB-SubCell"/>
</dbReference>
<evidence type="ECO:0000256" key="15">
    <source>
        <dbReference type="PIRSR" id="PIRSR000047-2"/>
    </source>
</evidence>
<evidence type="ECO:0000256" key="3">
    <source>
        <dbReference type="ARBA" id="ARBA00010617"/>
    </source>
</evidence>
<dbReference type="SUPFAM" id="SSF48264">
    <property type="entry name" value="Cytochrome P450"/>
    <property type="match status" value="1"/>
</dbReference>
<evidence type="ECO:0000256" key="2">
    <source>
        <dbReference type="ARBA" id="ARBA00004389"/>
    </source>
</evidence>
<dbReference type="GO" id="GO:0008397">
    <property type="term" value="F:sterol 12-alpha-hydroxylase activity"/>
    <property type="evidence" value="ECO:0007669"/>
    <property type="project" value="TreeGrafter"/>
</dbReference>
<feature type="transmembrane region" description="Helical" evidence="16">
    <location>
        <begin position="6"/>
        <end position="26"/>
    </location>
</feature>
<dbReference type="InParanoid" id="A0A6J0VIN2"/>
<keyword evidence="11" id="KW-0443">Lipid metabolism</keyword>
<keyword evidence="17" id="KW-1185">Reference proteome</keyword>
<evidence type="ECO:0000256" key="5">
    <source>
        <dbReference type="ARBA" id="ARBA00022617"/>
    </source>
</evidence>
<keyword evidence="7 13" id="KW-0479">Metal-binding</keyword>
<dbReference type="Pfam" id="PF00067">
    <property type="entry name" value="p450"/>
    <property type="match status" value="1"/>
</dbReference>
<keyword evidence="9 16" id="KW-1133">Transmembrane helix</keyword>
<dbReference type="Gene3D" id="1.10.630.10">
    <property type="entry name" value="Cytochrome P450"/>
    <property type="match status" value="1"/>
</dbReference>
<keyword evidence="5 13" id="KW-0349">Heme</keyword>
<proteinExistence type="inferred from homology"/>
<evidence type="ECO:0000256" key="6">
    <source>
        <dbReference type="ARBA" id="ARBA00022692"/>
    </source>
</evidence>